<feature type="region of interest" description="Disordered" evidence="2">
    <location>
        <begin position="334"/>
        <end position="353"/>
    </location>
</feature>
<comment type="caution">
    <text evidence="4">The sequence shown here is derived from an EMBL/GenBank/DDBJ whole genome shotgun (WGS) entry which is preliminary data.</text>
</comment>
<dbReference type="InterPro" id="IPR002575">
    <property type="entry name" value="Aminoglycoside_PTrfase"/>
</dbReference>
<protein>
    <submittedName>
        <fullName evidence="4">Phosphotransferase</fullName>
    </submittedName>
</protein>
<dbReference type="InterPro" id="IPR050249">
    <property type="entry name" value="Pseudomonas-type_ThrB"/>
</dbReference>
<accession>A0A934HSA8</accession>
<name>A0A934HSA8_9RHOB</name>
<organism evidence="4 5">
    <name type="scientific">Pontibaca salina</name>
    <dbReference type="NCBI Taxonomy" id="2795731"/>
    <lineage>
        <taxon>Bacteria</taxon>
        <taxon>Pseudomonadati</taxon>
        <taxon>Pseudomonadota</taxon>
        <taxon>Alphaproteobacteria</taxon>
        <taxon>Rhodobacterales</taxon>
        <taxon>Roseobacteraceae</taxon>
        <taxon>Pontibaca</taxon>
    </lineage>
</organism>
<feature type="domain" description="Aminoglycoside phosphotransferase" evidence="3">
    <location>
        <begin position="40"/>
        <end position="279"/>
    </location>
</feature>
<dbReference type="InterPro" id="IPR011009">
    <property type="entry name" value="Kinase-like_dom_sf"/>
</dbReference>
<dbReference type="SUPFAM" id="SSF56112">
    <property type="entry name" value="Protein kinase-like (PK-like)"/>
    <property type="match status" value="1"/>
</dbReference>
<dbReference type="Proteomes" id="UP000613255">
    <property type="component" value="Unassembled WGS sequence"/>
</dbReference>
<evidence type="ECO:0000313" key="4">
    <source>
        <dbReference type="EMBL" id="MBI6630872.1"/>
    </source>
</evidence>
<dbReference type="Pfam" id="PF01636">
    <property type="entry name" value="APH"/>
    <property type="match status" value="1"/>
</dbReference>
<evidence type="ECO:0000256" key="1">
    <source>
        <dbReference type="ARBA" id="ARBA00038240"/>
    </source>
</evidence>
<keyword evidence="5" id="KW-1185">Reference proteome</keyword>
<reference evidence="4" key="1">
    <citation type="submission" date="2020-12" db="EMBL/GenBank/DDBJ databases">
        <title>Pontibaca salina gen. nov., sp. nov., isolated from marine sediment.</title>
        <authorList>
            <person name="Bo J."/>
            <person name="Wang S."/>
            <person name="Song X."/>
            <person name="Du Z."/>
        </authorList>
    </citation>
    <scope>NUCLEOTIDE SEQUENCE</scope>
    <source>
        <strain evidence="4">S1109L</strain>
    </source>
</reference>
<dbReference type="Gene3D" id="3.90.1200.10">
    <property type="match status" value="1"/>
</dbReference>
<dbReference type="PANTHER" id="PTHR21064:SF6">
    <property type="entry name" value="AMINOGLYCOSIDE PHOSPHOTRANSFERASE DOMAIN-CONTAINING PROTEIN"/>
    <property type="match status" value="1"/>
</dbReference>
<dbReference type="PANTHER" id="PTHR21064">
    <property type="entry name" value="AMINOGLYCOSIDE PHOSPHOTRANSFERASE DOMAIN-CONTAINING PROTEIN-RELATED"/>
    <property type="match status" value="1"/>
</dbReference>
<dbReference type="RefSeq" id="WP_198686896.1">
    <property type="nucleotide sequence ID" value="NZ_JAEIJD010000015.1"/>
</dbReference>
<gene>
    <name evidence="4" type="ORF">JAO82_13385</name>
</gene>
<sequence length="353" mass="39555">MAQTDMPLAELLIHLGRLAQQSLVLWDMPSNAHSRLINVSENATYLVEADGGYKAVLRIHREQYHTRRAIECELAWIAALKEARAVVTPDSYTGKNGEVIQEGRIDGLENPRFMVLFEHVEGTQPDEAGDLVGPFEELGEIAALTHEQSKVWQRPANFERLVWNVDTVFGDTPNWGNWRDAPNVTPDIAEVLEAVEARIRERLDAFGTSDDRYGLIHADMRLANLLTGPNGTRLIDFDDCGFGWFLYDFATGISFMEDDLRVPALKAAWIRGYEKVRPLSDPEKAEIDTFIMLRRMALLAWIGSHIEAPEPQAMASYFAQVTAELGADWLAETSPQRQGGSEHLAMAQKSGFS</sequence>
<proteinExistence type="inferred from homology"/>
<evidence type="ECO:0000313" key="5">
    <source>
        <dbReference type="Proteomes" id="UP000613255"/>
    </source>
</evidence>
<comment type="similarity">
    <text evidence="1">Belongs to the pseudomonas-type ThrB family.</text>
</comment>
<dbReference type="GO" id="GO:0004413">
    <property type="term" value="F:homoserine kinase activity"/>
    <property type="evidence" value="ECO:0007669"/>
    <property type="project" value="TreeGrafter"/>
</dbReference>
<dbReference type="GO" id="GO:0009088">
    <property type="term" value="P:threonine biosynthetic process"/>
    <property type="evidence" value="ECO:0007669"/>
    <property type="project" value="TreeGrafter"/>
</dbReference>
<dbReference type="AlphaFoldDB" id="A0A934HSA8"/>
<dbReference type="EMBL" id="JAEIJD010000015">
    <property type="protein sequence ID" value="MBI6630872.1"/>
    <property type="molecule type" value="Genomic_DNA"/>
</dbReference>
<evidence type="ECO:0000256" key="2">
    <source>
        <dbReference type="SAM" id="MobiDB-lite"/>
    </source>
</evidence>
<evidence type="ECO:0000259" key="3">
    <source>
        <dbReference type="Pfam" id="PF01636"/>
    </source>
</evidence>